<evidence type="ECO:0000259" key="7">
    <source>
        <dbReference type="Pfam" id="PF04545"/>
    </source>
</evidence>
<dbReference type="InterPro" id="IPR036388">
    <property type="entry name" value="WH-like_DNA-bd_sf"/>
</dbReference>
<dbReference type="KEGG" id="cfem:HCR03_00735"/>
<dbReference type="NCBIfam" id="TIGR02937">
    <property type="entry name" value="sigma70-ECF"/>
    <property type="match status" value="1"/>
</dbReference>
<proteinExistence type="inferred from homology"/>
<evidence type="ECO:0000313" key="9">
    <source>
        <dbReference type="EMBL" id="QNK40888.1"/>
    </source>
</evidence>
<evidence type="ECO:0000256" key="2">
    <source>
        <dbReference type="ARBA" id="ARBA00023015"/>
    </source>
</evidence>
<gene>
    <name evidence="8" type="primary">sigV</name>
    <name evidence="8" type="ORF">CAFE_13760</name>
    <name evidence="9" type="ORF">HCR03_00735</name>
</gene>
<feature type="domain" description="RNA polymerase sigma-70 region 4" evidence="7">
    <location>
        <begin position="101"/>
        <end position="147"/>
    </location>
</feature>
<evidence type="ECO:0000256" key="4">
    <source>
        <dbReference type="ARBA" id="ARBA00023125"/>
    </source>
</evidence>
<protein>
    <submittedName>
        <fullName evidence="8">RNA polymerase sigma factor SigV</fullName>
    </submittedName>
    <submittedName>
        <fullName evidence="9">Sigma-70 family RNA polymerase sigma factor</fullName>
    </submittedName>
</protein>
<keyword evidence="3" id="KW-0731">Sigma factor</keyword>
<dbReference type="InterPro" id="IPR013325">
    <property type="entry name" value="RNA_pol_sigma_r2"/>
</dbReference>
<dbReference type="Gene3D" id="1.10.10.10">
    <property type="entry name" value="Winged helix-like DNA-binding domain superfamily/Winged helix DNA-binding domain"/>
    <property type="match status" value="1"/>
</dbReference>
<reference evidence="9 11" key="2">
    <citation type="submission" date="2020-08" db="EMBL/GenBank/DDBJ databases">
        <title>The isolate Caproiciproducens sp. 7D4C2 produces n-caproate at mildly acidic conditions from hexoses: genome and rBOX comparison with related strains and chain-elongating bacteria.</title>
        <authorList>
            <person name="Esquivel-Elizondo S."/>
            <person name="Bagci C."/>
            <person name="Temovska M."/>
            <person name="Jeon B.S."/>
            <person name="Bessarab I."/>
            <person name="Williams R.B.H."/>
            <person name="Huson D.H."/>
            <person name="Angenent L.T."/>
        </authorList>
    </citation>
    <scope>NUCLEOTIDE SEQUENCE [LARGE SCALE GENOMIC DNA]</scope>
    <source>
        <strain evidence="9 11">7D4C2</strain>
    </source>
</reference>
<dbReference type="EMBL" id="VWXL01000047">
    <property type="protein sequence ID" value="MVB10680.1"/>
    <property type="molecule type" value="Genomic_DNA"/>
</dbReference>
<evidence type="ECO:0000313" key="8">
    <source>
        <dbReference type="EMBL" id="MVB10680.1"/>
    </source>
</evidence>
<dbReference type="AlphaFoldDB" id="A0A6N8HYT0"/>
<evidence type="ECO:0000256" key="1">
    <source>
        <dbReference type="ARBA" id="ARBA00010641"/>
    </source>
</evidence>
<evidence type="ECO:0000256" key="3">
    <source>
        <dbReference type="ARBA" id="ARBA00023082"/>
    </source>
</evidence>
<dbReference type="Gene3D" id="1.10.1740.10">
    <property type="match status" value="1"/>
</dbReference>
<feature type="domain" description="RNA polymerase sigma-70 region 2" evidence="6">
    <location>
        <begin position="12"/>
        <end position="76"/>
    </location>
</feature>
<name>A0A6N8HYT0_9FIRM</name>
<accession>A0A7G8TB97</accession>
<dbReference type="GO" id="GO:0003677">
    <property type="term" value="F:DNA binding"/>
    <property type="evidence" value="ECO:0007669"/>
    <property type="project" value="UniProtKB-KW"/>
</dbReference>
<dbReference type="GO" id="GO:0016987">
    <property type="term" value="F:sigma factor activity"/>
    <property type="evidence" value="ECO:0007669"/>
    <property type="project" value="UniProtKB-KW"/>
</dbReference>
<sequence length="155" mass="18183">MDDTSFFERTDQLKRRLYRIAFGYLGNENSALEAVDEAIFRGYGARKKLRRKEFFETWMTRILINVCKKELKRGKRETSVETIPEQAREQYDALPLKEAVRRLPEELRSVVVLRYYAGLTVAETAQRLGIPQGTAATRQRRALELLRLELKEDLE</sequence>
<evidence type="ECO:0000259" key="6">
    <source>
        <dbReference type="Pfam" id="PF04542"/>
    </source>
</evidence>
<organism evidence="8 10">
    <name type="scientific">Caproicibacter fermentans</name>
    <dbReference type="NCBI Taxonomy" id="2576756"/>
    <lineage>
        <taxon>Bacteria</taxon>
        <taxon>Bacillati</taxon>
        <taxon>Bacillota</taxon>
        <taxon>Clostridia</taxon>
        <taxon>Eubacteriales</taxon>
        <taxon>Acutalibacteraceae</taxon>
        <taxon>Caproicibacter</taxon>
    </lineage>
</organism>
<comment type="similarity">
    <text evidence="1">Belongs to the sigma-70 factor family. ECF subfamily.</text>
</comment>
<dbReference type="Pfam" id="PF04545">
    <property type="entry name" value="Sigma70_r4"/>
    <property type="match status" value="1"/>
</dbReference>
<keyword evidence="2" id="KW-0805">Transcription regulation</keyword>
<dbReference type="SUPFAM" id="SSF88659">
    <property type="entry name" value="Sigma3 and sigma4 domains of RNA polymerase sigma factors"/>
    <property type="match status" value="1"/>
</dbReference>
<reference evidence="8 10" key="1">
    <citation type="submission" date="2019-09" db="EMBL/GenBank/DDBJ databases">
        <title>Genome sequence of Clostridium sp. EA1.</title>
        <authorList>
            <person name="Poehlein A."/>
            <person name="Bengelsdorf F.R."/>
            <person name="Daniel R."/>
        </authorList>
    </citation>
    <scope>NUCLEOTIDE SEQUENCE [LARGE SCALE GENOMIC DNA]</scope>
    <source>
        <strain evidence="8 10">EA1</strain>
    </source>
</reference>
<dbReference type="Pfam" id="PF04542">
    <property type="entry name" value="Sigma70_r2"/>
    <property type="match status" value="1"/>
</dbReference>
<keyword evidence="5" id="KW-0804">Transcription</keyword>
<keyword evidence="10" id="KW-1185">Reference proteome</keyword>
<dbReference type="InterPro" id="IPR039425">
    <property type="entry name" value="RNA_pol_sigma-70-like"/>
</dbReference>
<keyword evidence="4" id="KW-0238">DNA-binding</keyword>
<evidence type="ECO:0000313" key="11">
    <source>
        <dbReference type="Proteomes" id="UP000515909"/>
    </source>
</evidence>
<accession>A0A6N8HYT0</accession>
<dbReference type="SUPFAM" id="SSF88946">
    <property type="entry name" value="Sigma2 domain of RNA polymerase sigma factors"/>
    <property type="match status" value="1"/>
</dbReference>
<evidence type="ECO:0000313" key="10">
    <source>
        <dbReference type="Proteomes" id="UP000469440"/>
    </source>
</evidence>
<dbReference type="PANTHER" id="PTHR43133:SF51">
    <property type="entry name" value="RNA POLYMERASE SIGMA FACTOR"/>
    <property type="match status" value="1"/>
</dbReference>
<dbReference type="InterPro" id="IPR013324">
    <property type="entry name" value="RNA_pol_sigma_r3/r4-like"/>
</dbReference>
<dbReference type="Proteomes" id="UP000469440">
    <property type="component" value="Unassembled WGS sequence"/>
</dbReference>
<evidence type="ECO:0000256" key="5">
    <source>
        <dbReference type="ARBA" id="ARBA00023163"/>
    </source>
</evidence>
<dbReference type="InterPro" id="IPR014284">
    <property type="entry name" value="RNA_pol_sigma-70_dom"/>
</dbReference>
<dbReference type="InterPro" id="IPR007627">
    <property type="entry name" value="RNA_pol_sigma70_r2"/>
</dbReference>
<dbReference type="Proteomes" id="UP000515909">
    <property type="component" value="Chromosome"/>
</dbReference>
<dbReference type="PANTHER" id="PTHR43133">
    <property type="entry name" value="RNA POLYMERASE ECF-TYPE SIGMA FACTO"/>
    <property type="match status" value="1"/>
</dbReference>
<dbReference type="EMBL" id="CP060286">
    <property type="protein sequence ID" value="QNK40888.1"/>
    <property type="molecule type" value="Genomic_DNA"/>
</dbReference>
<dbReference type="GO" id="GO:0006352">
    <property type="term" value="P:DNA-templated transcription initiation"/>
    <property type="evidence" value="ECO:0007669"/>
    <property type="project" value="InterPro"/>
</dbReference>
<dbReference type="InterPro" id="IPR007630">
    <property type="entry name" value="RNA_pol_sigma70_r4"/>
</dbReference>